<proteinExistence type="predicted"/>
<protein>
    <recommendedName>
        <fullName evidence="3">Reverse transcriptase domain-containing protein</fullName>
    </recommendedName>
</protein>
<accession>B9SDS5</accession>
<evidence type="ECO:0008006" key="3">
    <source>
        <dbReference type="Google" id="ProtNLM"/>
    </source>
</evidence>
<evidence type="ECO:0000313" key="2">
    <source>
        <dbReference type="Proteomes" id="UP000008311"/>
    </source>
</evidence>
<reference evidence="2" key="1">
    <citation type="journal article" date="2010" name="Nat. Biotechnol.">
        <title>Draft genome sequence of the oilseed species Ricinus communis.</title>
        <authorList>
            <person name="Chan A.P."/>
            <person name="Crabtree J."/>
            <person name="Zhao Q."/>
            <person name="Lorenzi H."/>
            <person name="Orvis J."/>
            <person name="Puiu D."/>
            <person name="Melake-Berhan A."/>
            <person name="Jones K.M."/>
            <person name="Redman J."/>
            <person name="Chen G."/>
            <person name="Cahoon E.B."/>
            <person name="Gedil M."/>
            <person name="Stanke M."/>
            <person name="Haas B.J."/>
            <person name="Wortman J.R."/>
            <person name="Fraser-Liggett C.M."/>
            <person name="Ravel J."/>
            <person name="Rabinowicz P.D."/>
        </authorList>
    </citation>
    <scope>NUCLEOTIDE SEQUENCE [LARGE SCALE GENOMIC DNA]</scope>
    <source>
        <strain evidence="2">cv. Hale</strain>
    </source>
</reference>
<dbReference type="InParanoid" id="B9SDS5"/>
<organism evidence="1 2">
    <name type="scientific">Ricinus communis</name>
    <name type="common">Castor bean</name>
    <dbReference type="NCBI Taxonomy" id="3988"/>
    <lineage>
        <taxon>Eukaryota</taxon>
        <taxon>Viridiplantae</taxon>
        <taxon>Streptophyta</taxon>
        <taxon>Embryophyta</taxon>
        <taxon>Tracheophyta</taxon>
        <taxon>Spermatophyta</taxon>
        <taxon>Magnoliopsida</taxon>
        <taxon>eudicotyledons</taxon>
        <taxon>Gunneridae</taxon>
        <taxon>Pentapetalae</taxon>
        <taxon>rosids</taxon>
        <taxon>fabids</taxon>
        <taxon>Malpighiales</taxon>
        <taxon>Euphorbiaceae</taxon>
        <taxon>Acalyphoideae</taxon>
        <taxon>Acalypheae</taxon>
        <taxon>Ricinus</taxon>
    </lineage>
</organism>
<dbReference type="eggNOG" id="KOG1075">
    <property type="taxonomic scope" value="Eukaryota"/>
</dbReference>
<dbReference type="AlphaFoldDB" id="B9SDS5"/>
<sequence>MNISDNIIIAQEVVHSMKLNGKVGWMPIKIDLEKAYDRLRWSFIRNTLEDIGLLGLLIDRITLVLILVPLKSYGMVNCLMLSFLQEGFTKAIPFRCICLSCV</sequence>
<evidence type="ECO:0000313" key="1">
    <source>
        <dbReference type="EMBL" id="EEF38255.1"/>
    </source>
</evidence>
<name>B9SDS5_RICCO</name>
<gene>
    <name evidence="1" type="ORF">RCOM_1290910</name>
</gene>
<dbReference type="Proteomes" id="UP000008311">
    <property type="component" value="Unassembled WGS sequence"/>
</dbReference>
<keyword evidence="2" id="KW-1185">Reference proteome</keyword>
<dbReference type="EMBL" id="EQ973930">
    <property type="protein sequence ID" value="EEF38255.1"/>
    <property type="molecule type" value="Genomic_DNA"/>
</dbReference>